<name>A0A5C7GE03_9FLAO</name>
<reference evidence="1 2" key="1">
    <citation type="submission" date="2019-08" db="EMBL/GenBank/DDBJ databases">
        <title>Seonamhaeicola sediminis sp. nov., isolated from marine sediment.</title>
        <authorList>
            <person name="Cao W.R."/>
        </authorList>
    </citation>
    <scope>NUCLEOTIDE SEQUENCE [LARGE SCALE GENOMIC DNA]</scope>
    <source>
        <strain evidence="1 2">1505</strain>
    </source>
</reference>
<proteinExistence type="predicted"/>
<accession>A0A5C7GE03</accession>
<organism evidence="1 2">
    <name type="scientific">Seonamhaeicola maritimus</name>
    <dbReference type="NCBI Taxonomy" id="2591822"/>
    <lineage>
        <taxon>Bacteria</taxon>
        <taxon>Pseudomonadati</taxon>
        <taxon>Bacteroidota</taxon>
        <taxon>Flavobacteriia</taxon>
        <taxon>Flavobacteriales</taxon>
        <taxon>Flavobacteriaceae</taxon>
    </lineage>
</organism>
<dbReference type="OrthoDB" id="4399984at2"/>
<dbReference type="Proteomes" id="UP000321080">
    <property type="component" value="Unassembled WGS sequence"/>
</dbReference>
<evidence type="ECO:0000313" key="1">
    <source>
        <dbReference type="EMBL" id="TXG34855.1"/>
    </source>
</evidence>
<dbReference type="InterPro" id="IPR025368">
    <property type="entry name" value="DUF4272"/>
</dbReference>
<gene>
    <name evidence="1" type="ORF">FUA22_17290</name>
</gene>
<dbReference type="AlphaFoldDB" id="A0A5C7GE03"/>
<dbReference type="Pfam" id="PF14094">
    <property type="entry name" value="DUF4272"/>
    <property type="match status" value="1"/>
</dbReference>
<evidence type="ECO:0000313" key="2">
    <source>
        <dbReference type="Proteomes" id="UP000321080"/>
    </source>
</evidence>
<keyword evidence="2" id="KW-1185">Reference proteome</keyword>
<dbReference type="EMBL" id="VRKQ01000020">
    <property type="protein sequence ID" value="TXG34855.1"/>
    <property type="molecule type" value="Genomic_DNA"/>
</dbReference>
<comment type="caution">
    <text evidence="1">The sequence shown here is derived from an EMBL/GenBank/DDBJ whole genome shotgun (WGS) entry which is preliminary data.</text>
</comment>
<sequence length="220" mass="26410">MKKMWFQKKIKPEKIKDRNTKYLRSSGIEVIEHLPYLDNPEFREPEEIARRTMVLTALFQLHLQAPRDIIKKWLEENGLIDYLNKEELEYLETEYSELPEQTQIDIYWFVEAIWTFAWVGGLHNNLTLNTGVEDSLASFIPNIANNEPAQKFISKFKLRNQVEIFEMLDKFYRAHWFARNNNLTGKQSDRVDLDIIMERRKALEYTVYKEIEWNEISLDT</sequence>
<protein>
    <submittedName>
        <fullName evidence="1">DUF4272 domain-containing protein</fullName>
    </submittedName>
</protein>